<name>A0A9Q5NC52_SANBA</name>
<dbReference type="InterPro" id="IPR034600">
    <property type="entry name" value="Ribosomal_bL31m"/>
</dbReference>
<dbReference type="AlphaFoldDB" id="A0A9Q5NC52"/>
<dbReference type="GO" id="GO:0032543">
    <property type="term" value="P:mitochondrial translation"/>
    <property type="evidence" value="ECO:0007669"/>
    <property type="project" value="InterPro"/>
</dbReference>
<dbReference type="PANTHER" id="PTHR28174:SF1">
    <property type="entry name" value="LARGE RIBOSOMAL SUBUNIT PROTEIN BL31M"/>
    <property type="match status" value="1"/>
</dbReference>
<evidence type="ECO:0000313" key="2">
    <source>
        <dbReference type="Proteomes" id="UP000757232"/>
    </source>
</evidence>
<dbReference type="Proteomes" id="UP000757232">
    <property type="component" value="Unassembled WGS sequence"/>
</dbReference>
<organism evidence="1 2">
    <name type="scientific">Sanghuangporus baumii</name>
    <name type="common">Phellinus baumii</name>
    <dbReference type="NCBI Taxonomy" id="108892"/>
    <lineage>
        <taxon>Eukaryota</taxon>
        <taxon>Fungi</taxon>
        <taxon>Dikarya</taxon>
        <taxon>Basidiomycota</taxon>
        <taxon>Agaricomycotina</taxon>
        <taxon>Agaricomycetes</taxon>
        <taxon>Hymenochaetales</taxon>
        <taxon>Hymenochaetaceae</taxon>
        <taxon>Sanghuangporus</taxon>
    </lineage>
</organism>
<dbReference type="GO" id="GO:0005762">
    <property type="term" value="C:mitochondrial large ribosomal subunit"/>
    <property type="evidence" value="ECO:0007669"/>
    <property type="project" value="InterPro"/>
</dbReference>
<sequence length="145" mass="16479">MFNIRRISFKSTLTAAGTSRSISSSPYGRTHVWRRRAPKLPNPVVPHFPQRVILADGSTFIHYTTSPRPFIKLTRDTTNNPVWNPWLAGDNPEDGEGAQVGRMGRFRRKFEELGGAEMDDEWVVMENSEDERLGQRVETNVPALP</sequence>
<gene>
    <name evidence="1" type="ORF">A7U60_g864</name>
</gene>
<proteinExistence type="predicted"/>
<evidence type="ECO:0000313" key="1">
    <source>
        <dbReference type="EMBL" id="OCB91846.1"/>
    </source>
</evidence>
<dbReference type="GO" id="GO:0003735">
    <property type="term" value="F:structural constituent of ribosome"/>
    <property type="evidence" value="ECO:0007669"/>
    <property type="project" value="InterPro"/>
</dbReference>
<dbReference type="PANTHER" id="PTHR28174">
    <property type="entry name" value="54S RIBOSOMAL PROTEIN L36, MITOCHONDRIAL"/>
    <property type="match status" value="1"/>
</dbReference>
<keyword evidence="2" id="KW-1185">Reference proteome</keyword>
<comment type="caution">
    <text evidence="1">The sequence shown here is derived from an EMBL/GenBank/DDBJ whole genome shotgun (WGS) entry which is preliminary data.</text>
</comment>
<reference evidence="1" key="1">
    <citation type="submission" date="2016-06" db="EMBL/GenBank/DDBJ databases">
        <title>Draft Genome sequence of the fungus Inonotus baumii.</title>
        <authorList>
            <person name="Zhu H."/>
            <person name="Lin W."/>
        </authorList>
    </citation>
    <scope>NUCLEOTIDE SEQUENCE</scope>
    <source>
        <strain evidence="1">821</strain>
    </source>
</reference>
<dbReference type="EMBL" id="LNZH02000057">
    <property type="protein sequence ID" value="OCB91846.1"/>
    <property type="molecule type" value="Genomic_DNA"/>
</dbReference>
<protein>
    <submittedName>
        <fullName evidence="1">Uncharacterized protein</fullName>
    </submittedName>
</protein>
<accession>A0A9Q5NC52</accession>
<dbReference type="OrthoDB" id="5587740at2759"/>
<dbReference type="Gene3D" id="6.20.130.10">
    <property type="match status" value="1"/>
</dbReference>